<proteinExistence type="predicted"/>
<protein>
    <submittedName>
        <fullName evidence="2">Uncharacterized protein</fullName>
    </submittedName>
</protein>
<evidence type="ECO:0000256" key="1">
    <source>
        <dbReference type="SAM" id="MobiDB-lite"/>
    </source>
</evidence>
<gene>
    <name evidence="2" type="ORF">E2C01_066579</name>
</gene>
<organism evidence="2 3">
    <name type="scientific">Portunus trituberculatus</name>
    <name type="common">Swimming crab</name>
    <name type="synonym">Neptunus trituberculatus</name>
    <dbReference type="NCBI Taxonomy" id="210409"/>
    <lineage>
        <taxon>Eukaryota</taxon>
        <taxon>Metazoa</taxon>
        <taxon>Ecdysozoa</taxon>
        <taxon>Arthropoda</taxon>
        <taxon>Crustacea</taxon>
        <taxon>Multicrustacea</taxon>
        <taxon>Malacostraca</taxon>
        <taxon>Eumalacostraca</taxon>
        <taxon>Eucarida</taxon>
        <taxon>Decapoda</taxon>
        <taxon>Pleocyemata</taxon>
        <taxon>Brachyura</taxon>
        <taxon>Eubrachyura</taxon>
        <taxon>Portunoidea</taxon>
        <taxon>Portunidae</taxon>
        <taxon>Portuninae</taxon>
        <taxon>Portunus</taxon>
    </lineage>
</organism>
<comment type="caution">
    <text evidence="2">The sequence shown here is derived from an EMBL/GenBank/DDBJ whole genome shotgun (WGS) entry which is preliminary data.</text>
</comment>
<dbReference type="AlphaFoldDB" id="A0A5B7HIJ0"/>
<reference evidence="2 3" key="1">
    <citation type="submission" date="2019-05" db="EMBL/GenBank/DDBJ databases">
        <title>Another draft genome of Portunus trituberculatus and its Hox gene families provides insights of decapod evolution.</title>
        <authorList>
            <person name="Jeong J.-H."/>
            <person name="Song I."/>
            <person name="Kim S."/>
            <person name="Choi T."/>
            <person name="Kim D."/>
            <person name="Ryu S."/>
            <person name="Kim W."/>
        </authorList>
    </citation>
    <scope>NUCLEOTIDE SEQUENCE [LARGE SCALE GENOMIC DNA]</scope>
    <source>
        <tissue evidence="2">Muscle</tissue>
    </source>
</reference>
<evidence type="ECO:0000313" key="2">
    <source>
        <dbReference type="EMBL" id="MPC72280.1"/>
    </source>
</evidence>
<feature type="region of interest" description="Disordered" evidence="1">
    <location>
        <begin position="1"/>
        <end position="27"/>
    </location>
</feature>
<keyword evidence="3" id="KW-1185">Reference proteome</keyword>
<evidence type="ECO:0000313" key="3">
    <source>
        <dbReference type="Proteomes" id="UP000324222"/>
    </source>
</evidence>
<dbReference type="Proteomes" id="UP000324222">
    <property type="component" value="Unassembled WGS sequence"/>
</dbReference>
<accession>A0A5B7HIJ0</accession>
<sequence>MATTNPASECPSGKGNKNIPRSDSSLDDNSKCLDISLDFFFINFSNISGLRFNFQFVEHHLSSTKPHLFTETQLSEAIDRGD</sequence>
<dbReference type="EMBL" id="VSRR010034461">
    <property type="protein sequence ID" value="MPC72280.1"/>
    <property type="molecule type" value="Genomic_DNA"/>
</dbReference>
<name>A0A5B7HIJ0_PORTR</name>